<evidence type="ECO:0000313" key="3">
    <source>
        <dbReference type="EMBL" id="KKN22161.1"/>
    </source>
</evidence>
<proteinExistence type="predicted"/>
<evidence type="ECO:0000259" key="2">
    <source>
        <dbReference type="Pfam" id="PF05048"/>
    </source>
</evidence>
<protein>
    <recommendedName>
        <fullName evidence="2">Periplasmic copper-binding protein NosD beta helix domain-containing protein</fullName>
    </recommendedName>
</protein>
<keyword evidence="1" id="KW-0812">Transmembrane</keyword>
<dbReference type="InterPro" id="IPR012334">
    <property type="entry name" value="Pectin_lyas_fold"/>
</dbReference>
<organism evidence="3">
    <name type="scientific">marine sediment metagenome</name>
    <dbReference type="NCBI Taxonomy" id="412755"/>
    <lineage>
        <taxon>unclassified sequences</taxon>
        <taxon>metagenomes</taxon>
        <taxon>ecological metagenomes</taxon>
    </lineage>
</organism>
<dbReference type="InterPro" id="IPR007742">
    <property type="entry name" value="NosD_dom"/>
</dbReference>
<feature type="transmembrane region" description="Helical" evidence="1">
    <location>
        <begin position="470"/>
        <end position="489"/>
    </location>
</feature>
<dbReference type="Pfam" id="PF05048">
    <property type="entry name" value="NosD"/>
    <property type="match status" value="1"/>
</dbReference>
<evidence type="ECO:0000256" key="1">
    <source>
        <dbReference type="SAM" id="Phobius"/>
    </source>
</evidence>
<dbReference type="InterPro" id="IPR006626">
    <property type="entry name" value="PbH1"/>
</dbReference>
<dbReference type="EMBL" id="LAZR01003088">
    <property type="protein sequence ID" value="KKN22161.1"/>
    <property type="molecule type" value="Genomic_DNA"/>
</dbReference>
<keyword evidence="1" id="KW-1133">Transmembrane helix</keyword>
<reference evidence="3" key="1">
    <citation type="journal article" date="2015" name="Nature">
        <title>Complex archaea that bridge the gap between prokaryotes and eukaryotes.</title>
        <authorList>
            <person name="Spang A."/>
            <person name="Saw J.H."/>
            <person name="Jorgensen S.L."/>
            <person name="Zaremba-Niedzwiedzka K."/>
            <person name="Martijn J."/>
            <person name="Lind A.E."/>
            <person name="van Eijk R."/>
            <person name="Schleper C."/>
            <person name="Guy L."/>
            <person name="Ettema T.J."/>
        </authorList>
    </citation>
    <scope>NUCLEOTIDE SEQUENCE</scope>
</reference>
<accession>A0A0F9RA90</accession>
<dbReference type="NCBIfam" id="TIGR03804">
    <property type="entry name" value="para_beta_helix"/>
    <property type="match status" value="3"/>
</dbReference>
<gene>
    <name evidence="3" type="ORF">LCGC14_0918030</name>
</gene>
<dbReference type="SUPFAM" id="SSF51126">
    <property type="entry name" value="Pectin lyase-like"/>
    <property type="match status" value="1"/>
</dbReference>
<keyword evidence="1" id="KW-0472">Membrane</keyword>
<dbReference type="SMART" id="SM00710">
    <property type="entry name" value="PbH1"/>
    <property type="match status" value="8"/>
</dbReference>
<dbReference type="InterPro" id="IPR011050">
    <property type="entry name" value="Pectin_lyase_fold/virulence"/>
</dbReference>
<comment type="caution">
    <text evidence="3">The sequence shown here is derived from an EMBL/GenBank/DDBJ whole genome shotgun (WGS) entry which is preliminary data.</text>
</comment>
<dbReference type="Gene3D" id="2.160.20.10">
    <property type="entry name" value="Single-stranded right-handed beta-helix, Pectin lyase-like"/>
    <property type="match status" value="1"/>
</dbReference>
<feature type="domain" description="Periplasmic copper-binding protein NosD beta helix" evidence="2">
    <location>
        <begin position="201"/>
        <end position="341"/>
    </location>
</feature>
<feature type="transmembrane region" description="Helical" evidence="1">
    <location>
        <begin position="12"/>
        <end position="32"/>
    </location>
</feature>
<dbReference type="AlphaFoldDB" id="A0A0F9RA90"/>
<name>A0A0F9RA90_9ZZZZ</name>
<dbReference type="InterPro" id="IPR022441">
    <property type="entry name" value="Para_beta_helix_rpt-2"/>
</dbReference>
<sequence>MKRHIQKSKLNIGMILITICVTLATLQISNLISTNLSKYGFLSDDAGNLRISGTYTGLEINDLPGNPKNWTWAKDQPWVTGSGTIGDPYIIENHLIPMISSSGGIRIFNSHDKYFIIRNCSIYWDGFIMSGLETGIYLENTTRGEIINNTVDSLKQGISLSASHNNRIINNTVHHQMVGITIFNSNFNYVEENTVYINEDGFQITGSDNNTVIKNLVRDNTNTGLRLVNSHNNTLIENQVKSNTDNGIYFSTSDDNIISGNSISNNFDGIDLYVSDANIFYENTLTLNDRGIFVDDGDGGSHNNFAHSNLFIGNTIHAIDRPSTNIWNNSVLGNFWDNYTGSDSDNNGIGDSPHNFNGGIDYLPIWDDSGPIINIISPANNSFVTGHSPDYSIEITDPYLNEMWYTIDGGINNITFSTNGTINQTLWGALWNTLSNGDIIIIKFYADDLFGYVSSIEVHLIVNIPASATVPGYPLFLIVGLFMISLVFISRKIFRGTI</sequence>